<dbReference type="VEuPathDB" id="FungiDB:RhiirA1_396723"/>
<evidence type="ECO:0000313" key="1">
    <source>
        <dbReference type="EMBL" id="PKC63581.1"/>
    </source>
</evidence>
<protein>
    <submittedName>
        <fullName evidence="1">Uncharacterized protein</fullName>
    </submittedName>
</protein>
<sequence length="296" mass="34083">MVTQISKKGIFFADHFSLTENNLGFRQQFGISATIWDFGNNLGFRQYLWTTAQARPRSSHGVIKRELGHFEERYINTLNYKLHNETVKLIGYKKIKIPLEEIDAFEDHYFTNYAELQKFDSNFYDQASIELRVYFPVAGALIEHQGSMIEANELGEFEIKDVDSDYVVLGRKQSGRVQGVQGNIIKDGIIYLADQAHPTHQIGNVFVYDFGYKSLDHNHDHSHSKRSSGTCIENHGGENCSDAYNIHEGRCPENHQVCMDYNGYFTDCKKENKYLYFTGSDCYVSLSKGNCWNEIM</sequence>
<dbReference type="AlphaFoldDB" id="A0A2N0RJU3"/>
<dbReference type="EMBL" id="LLXH01000722">
    <property type="protein sequence ID" value="PKC63581.1"/>
    <property type="molecule type" value="Genomic_DNA"/>
</dbReference>
<dbReference type="Proteomes" id="UP000232688">
    <property type="component" value="Unassembled WGS sequence"/>
</dbReference>
<accession>A0A2N0RJU3</accession>
<reference evidence="1 2" key="2">
    <citation type="submission" date="2017-10" db="EMBL/GenBank/DDBJ databases">
        <title>Genome analyses suggest a sexual origin of heterokaryosis in a supposedly ancient asexual fungus.</title>
        <authorList>
            <person name="Corradi N."/>
            <person name="Sedzielewska K."/>
            <person name="Noel J."/>
            <person name="Charron P."/>
            <person name="Farinelli L."/>
            <person name="Marton T."/>
            <person name="Kruger M."/>
            <person name="Pelin A."/>
            <person name="Brachmann A."/>
            <person name="Corradi N."/>
        </authorList>
    </citation>
    <scope>NUCLEOTIDE SEQUENCE [LARGE SCALE GENOMIC DNA]</scope>
    <source>
        <strain evidence="1 2">A1</strain>
    </source>
</reference>
<gene>
    <name evidence="1" type="ORF">RhiirA1_396723</name>
</gene>
<reference evidence="1 2" key="1">
    <citation type="submission" date="2017-10" db="EMBL/GenBank/DDBJ databases">
        <title>Extensive intraspecific genome diversity in a model arbuscular mycorrhizal fungus.</title>
        <authorList>
            <person name="Chen E.C.H."/>
            <person name="Morin E."/>
            <person name="Baudet D."/>
            <person name="Noel J."/>
            <person name="Ndikumana S."/>
            <person name="Charron P."/>
            <person name="St-Onge C."/>
            <person name="Giorgi J."/>
            <person name="Grigoriev I.V."/>
            <person name="Roux C."/>
            <person name="Martin F.M."/>
            <person name="Corradi N."/>
        </authorList>
    </citation>
    <scope>NUCLEOTIDE SEQUENCE [LARGE SCALE GENOMIC DNA]</scope>
    <source>
        <strain evidence="1 2">A1</strain>
    </source>
</reference>
<dbReference type="VEuPathDB" id="FungiDB:FUN_000434"/>
<dbReference type="VEuPathDB" id="FungiDB:RhiirFUN_017027"/>
<evidence type="ECO:0000313" key="2">
    <source>
        <dbReference type="Proteomes" id="UP000232688"/>
    </source>
</evidence>
<name>A0A2N0RJU3_9GLOM</name>
<comment type="caution">
    <text evidence="1">The sequence shown here is derived from an EMBL/GenBank/DDBJ whole genome shotgun (WGS) entry which is preliminary data.</text>
</comment>
<organism evidence="1 2">
    <name type="scientific">Rhizophagus irregularis</name>
    <dbReference type="NCBI Taxonomy" id="588596"/>
    <lineage>
        <taxon>Eukaryota</taxon>
        <taxon>Fungi</taxon>
        <taxon>Fungi incertae sedis</taxon>
        <taxon>Mucoromycota</taxon>
        <taxon>Glomeromycotina</taxon>
        <taxon>Glomeromycetes</taxon>
        <taxon>Glomerales</taxon>
        <taxon>Glomeraceae</taxon>
        <taxon>Rhizophagus</taxon>
    </lineage>
</organism>
<proteinExistence type="predicted"/>